<dbReference type="InterPro" id="IPR018060">
    <property type="entry name" value="HTH_AraC"/>
</dbReference>
<dbReference type="GO" id="GO:0003700">
    <property type="term" value="F:DNA-binding transcription factor activity"/>
    <property type="evidence" value="ECO:0007669"/>
    <property type="project" value="InterPro"/>
</dbReference>
<proteinExistence type="predicted"/>
<keyword evidence="3" id="KW-0804">Transcription</keyword>
<dbReference type="InterPro" id="IPR018062">
    <property type="entry name" value="HTH_AraC-typ_CS"/>
</dbReference>
<evidence type="ECO:0000313" key="6">
    <source>
        <dbReference type="Proteomes" id="UP000050346"/>
    </source>
</evidence>
<dbReference type="CDD" id="cd03138">
    <property type="entry name" value="GATase1_AraC_2"/>
    <property type="match status" value="1"/>
</dbReference>
<keyword evidence="2" id="KW-0238">DNA-binding</keyword>
<dbReference type="SUPFAM" id="SSF52317">
    <property type="entry name" value="Class I glutamine amidotransferase-like"/>
    <property type="match status" value="1"/>
</dbReference>
<evidence type="ECO:0000256" key="3">
    <source>
        <dbReference type="ARBA" id="ARBA00023163"/>
    </source>
</evidence>
<dbReference type="InterPro" id="IPR002818">
    <property type="entry name" value="DJ-1/PfpI"/>
</dbReference>
<evidence type="ECO:0000313" key="5">
    <source>
        <dbReference type="EMBL" id="KPX24497.1"/>
    </source>
</evidence>
<gene>
    <name evidence="5" type="ORF">ALO71_100479</name>
</gene>
<dbReference type="InterPro" id="IPR052158">
    <property type="entry name" value="INH-QAR"/>
</dbReference>
<organism evidence="5 6">
    <name type="scientific">Pseudomonas amygdali pv. dendropanacis</name>
    <dbReference type="NCBI Taxonomy" id="235272"/>
    <lineage>
        <taxon>Bacteria</taxon>
        <taxon>Pseudomonadati</taxon>
        <taxon>Pseudomonadota</taxon>
        <taxon>Gammaproteobacteria</taxon>
        <taxon>Pseudomonadales</taxon>
        <taxon>Pseudomonadaceae</taxon>
        <taxon>Pseudomonas</taxon>
        <taxon>Pseudomonas amygdali</taxon>
    </lineage>
</organism>
<accession>A0A0P9Q0F1</accession>
<dbReference type="Pfam" id="PF01965">
    <property type="entry name" value="DJ-1_PfpI"/>
    <property type="match status" value="1"/>
</dbReference>
<feature type="domain" description="HTH araC/xylS-type" evidence="4">
    <location>
        <begin position="228"/>
        <end position="326"/>
    </location>
</feature>
<dbReference type="Proteomes" id="UP000050346">
    <property type="component" value="Unassembled WGS sequence"/>
</dbReference>
<dbReference type="EMBL" id="LJQG01000018">
    <property type="protein sequence ID" value="KPX24497.1"/>
    <property type="molecule type" value="Genomic_DNA"/>
</dbReference>
<dbReference type="InterPro" id="IPR020449">
    <property type="entry name" value="Tscrpt_reg_AraC-type_HTH"/>
</dbReference>
<sequence length="395" mass="44896">MPIQHATLLRRVSILTTDKMFASTVMQAKDFFHLASLRYSKQLGQGLLPAFETRLVSPDGLSVSSFSDVTLPVDGALCQSDIIVIPAFWDDFETLCERYPQILPWLREQHTNGAVLCAEATGVYWLAEAGLLDGKEATTYWRFFGAFAERYPKVLLNQEKHLTDADNVYCAGGTTSACDLYIYLIERFCGANVAQAVARDILYEVRRTYSPGRIGFGGQKLHQDVVILQIQHWLEEHFADKFRFEDVAREHGMSIRNFMRRFQTATGDKPLHYLQRLRIETAKGLLSGSRKSIKTISYEVGYDDASFFARLFRQHTELSPNQYRQHSRARRKSCELQHGRASSVQLETCRLQSLLGLVRPREEFVGLHFQQTAQGALKLEHQPATGVQVLQLNLG</sequence>
<dbReference type="Pfam" id="PF12833">
    <property type="entry name" value="HTH_18"/>
    <property type="match status" value="1"/>
</dbReference>
<dbReference type="PRINTS" id="PR00032">
    <property type="entry name" value="HTHARAC"/>
</dbReference>
<evidence type="ECO:0000256" key="1">
    <source>
        <dbReference type="ARBA" id="ARBA00023015"/>
    </source>
</evidence>
<protein>
    <submittedName>
        <fullName evidence="5">Transcriptional regulator, AraC family</fullName>
    </submittedName>
</protein>
<reference evidence="5 6" key="1">
    <citation type="submission" date="2015-09" db="EMBL/GenBank/DDBJ databases">
        <title>Genome announcement of multiple Pseudomonas syringae strains.</title>
        <authorList>
            <person name="Thakur S."/>
            <person name="Wang P.W."/>
            <person name="Gong Y."/>
            <person name="Weir B.S."/>
            <person name="Guttman D.S."/>
        </authorList>
    </citation>
    <scope>NUCLEOTIDE SEQUENCE [LARGE SCALE GENOMIC DNA]</scope>
    <source>
        <strain evidence="5 6">ICMP9150</strain>
    </source>
</reference>
<dbReference type="InterPro" id="IPR009057">
    <property type="entry name" value="Homeodomain-like_sf"/>
</dbReference>
<name>A0A0P9Q0F1_PSEA0</name>
<dbReference type="PROSITE" id="PS00041">
    <property type="entry name" value="HTH_ARAC_FAMILY_1"/>
    <property type="match status" value="1"/>
</dbReference>
<comment type="caution">
    <text evidence="5">The sequence shown here is derived from an EMBL/GenBank/DDBJ whole genome shotgun (WGS) entry which is preliminary data.</text>
</comment>
<dbReference type="SUPFAM" id="SSF46689">
    <property type="entry name" value="Homeodomain-like"/>
    <property type="match status" value="2"/>
</dbReference>
<dbReference type="PANTHER" id="PTHR43130">
    <property type="entry name" value="ARAC-FAMILY TRANSCRIPTIONAL REGULATOR"/>
    <property type="match status" value="1"/>
</dbReference>
<keyword evidence="1" id="KW-0805">Transcription regulation</keyword>
<dbReference type="Gene3D" id="1.10.10.60">
    <property type="entry name" value="Homeodomain-like"/>
    <property type="match status" value="2"/>
</dbReference>
<dbReference type="Gene3D" id="3.40.50.880">
    <property type="match status" value="1"/>
</dbReference>
<dbReference type="PANTHER" id="PTHR43130:SF11">
    <property type="entry name" value="TRANSCRIPTIONAL REGULATORY PROTEIN"/>
    <property type="match status" value="1"/>
</dbReference>
<dbReference type="GO" id="GO:0009893">
    <property type="term" value="P:positive regulation of metabolic process"/>
    <property type="evidence" value="ECO:0007669"/>
    <property type="project" value="UniProtKB-ARBA"/>
</dbReference>
<dbReference type="InterPro" id="IPR029062">
    <property type="entry name" value="Class_I_gatase-like"/>
</dbReference>
<dbReference type="AlphaFoldDB" id="A0A0P9Q0F1"/>
<evidence type="ECO:0000259" key="4">
    <source>
        <dbReference type="PROSITE" id="PS01124"/>
    </source>
</evidence>
<dbReference type="GO" id="GO:0043565">
    <property type="term" value="F:sequence-specific DNA binding"/>
    <property type="evidence" value="ECO:0007669"/>
    <property type="project" value="InterPro"/>
</dbReference>
<evidence type="ECO:0000256" key="2">
    <source>
        <dbReference type="ARBA" id="ARBA00023125"/>
    </source>
</evidence>
<dbReference type="PROSITE" id="PS01124">
    <property type="entry name" value="HTH_ARAC_FAMILY_2"/>
    <property type="match status" value="1"/>
</dbReference>
<dbReference type="SMART" id="SM00342">
    <property type="entry name" value="HTH_ARAC"/>
    <property type="match status" value="1"/>
</dbReference>